<comment type="caution">
    <text evidence="1">The sequence shown here is derived from an EMBL/GenBank/DDBJ whole genome shotgun (WGS) entry which is preliminary data.</text>
</comment>
<accession>A0A2N7X6B7</accession>
<organism evidence="1 2">
    <name type="scientific">Trinickia symbiotica</name>
    <dbReference type="NCBI Taxonomy" id="863227"/>
    <lineage>
        <taxon>Bacteria</taxon>
        <taxon>Pseudomonadati</taxon>
        <taxon>Pseudomonadota</taxon>
        <taxon>Betaproteobacteria</taxon>
        <taxon>Burkholderiales</taxon>
        <taxon>Burkholderiaceae</taxon>
        <taxon>Trinickia</taxon>
    </lineage>
</organism>
<proteinExistence type="predicted"/>
<keyword evidence="2" id="KW-1185">Reference proteome</keyword>
<sequence length="499" mass="55313">MGGIGVEQRMNILRRAADQQILKPLRTHGWAATVIGENDGGEYITIRAEKSDVTRSLALMYTSATDNRHYKQLDGCVDHIFVNGALYKVESYAFGISTPVSPIDDFFPVLVEWNKQVAPETGKPTEKQKPRALRHITAERPVDEVWAHLTQLGSVKLADKLVARRAEQDSVCLSMEQRKLKSAGVAYAIRNAADYFRGASNESANRRIISLYYGSLALAFAEMLASPAGAADLDEVEGMTKQGHGLFTVPAGTDDFGALYVGVLATGFFPRWATFLGYSTDSYPRAKPKTPSDVDKTPANCVTTFGKLLATLPELGSLFFDVYDLEPSWVTPIFDTESNHMGGARAVGSSYVRFVDKSGRLAEDRLRSTTWPIAELTLVQGDEDDGRTYRARVDHSGSQFWYEVLPIHRSPFTQSGTLILPPLAGVHEYRAICLIVLYALSILVRYMPSAWRRVEGGDWDQHLALVARMLDVFERMLPQEFLESVTGDRVHSSLPGGFF</sequence>
<reference evidence="1 2" key="1">
    <citation type="submission" date="2018-01" db="EMBL/GenBank/DDBJ databases">
        <title>Whole genome analyses suggest that Burkholderia sensu lato contains two further novel genera in the rhizoxinica-symbiotica group Mycetohabitans gen. nov., and Trinickia gen. nov.: implications for the evolution of diazotrophy and nodulation in the Burkholderiaceae.</title>
        <authorList>
            <person name="Estrada-de los Santos P."/>
            <person name="Palmer M."/>
            <person name="Chavez-Ramirez B."/>
            <person name="Beukes C."/>
            <person name="Steenkamp E.T."/>
            <person name="Hirsch A.M."/>
            <person name="Manyaka P."/>
            <person name="Maluk M."/>
            <person name="Lafos M."/>
            <person name="Crook M."/>
            <person name="Gross E."/>
            <person name="Simon M.F."/>
            <person name="Bueno dos Reis Junior F."/>
            <person name="Poole P.S."/>
            <person name="Venter S.N."/>
            <person name="James E.K."/>
        </authorList>
    </citation>
    <scope>NUCLEOTIDE SEQUENCE [LARGE SCALE GENOMIC DNA]</scope>
    <source>
        <strain evidence="1 2">JPY 581</strain>
    </source>
</reference>
<dbReference type="AlphaFoldDB" id="A0A2N7X6B7"/>
<dbReference type="InterPro" id="IPR026988">
    <property type="entry name" value="YaaC-like"/>
</dbReference>
<dbReference type="Pfam" id="PF14175">
    <property type="entry name" value="YaaC"/>
    <property type="match status" value="1"/>
</dbReference>
<evidence type="ECO:0000313" key="1">
    <source>
        <dbReference type="EMBL" id="PMS37092.1"/>
    </source>
</evidence>
<dbReference type="Proteomes" id="UP000235777">
    <property type="component" value="Unassembled WGS sequence"/>
</dbReference>
<evidence type="ECO:0000313" key="2">
    <source>
        <dbReference type="Proteomes" id="UP000235777"/>
    </source>
</evidence>
<dbReference type="RefSeq" id="WP_018440548.1">
    <property type="nucleotide sequence ID" value="NZ_PNYC01000005.1"/>
</dbReference>
<name>A0A2N7X6B7_9BURK</name>
<dbReference type="OrthoDB" id="9134533at2"/>
<gene>
    <name evidence="1" type="ORF">C0Z20_10290</name>
</gene>
<dbReference type="EMBL" id="PNYC01000005">
    <property type="protein sequence ID" value="PMS37092.1"/>
    <property type="molecule type" value="Genomic_DNA"/>
</dbReference>
<evidence type="ECO:0008006" key="3">
    <source>
        <dbReference type="Google" id="ProtNLM"/>
    </source>
</evidence>
<protein>
    <recommendedName>
        <fullName evidence="3">YaaC-like Protein</fullName>
    </recommendedName>
</protein>